<evidence type="ECO:0000313" key="2">
    <source>
        <dbReference type="Proteomes" id="UP000698752"/>
    </source>
</evidence>
<dbReference type="Proteomes" id="UP000698752">
    <property type="component" value="Unassembled WGS sequence"/>
</dbReference>
<comment type="caution">
    <text evidence="1">The sequence shown here is derived from an EMBL/GenBank/DDBJ whole genome shotgun (WGS) entry which is preliminary data.</text>
</comment>
<gene>
    <name evidence="1" type="ORF">GXW78_03195</name>
</gene>
<accession>A0ABS5ECA8</accession>
<sequence>MHMNLRRYPIVGVSRATIEEAVEKELLPLLKADAGFAAYYALWDEGGAGVSVSSFADAEAAHNSTSSARRWLASHTDFFPSRGEEFSGECFVQKEAPRGARAGSRPYVLVRLLTGVPATQDTRAFVEQRTLPLIERSPGFRAVWMARSDREADGAAVVTFFDSQSEAMACHEAAVGLLREGLPTVSVMTVVQGHATISVGPEKASL</sequence>
<protein>
    <recommendedName>
        <fullName evidence="3">ABM domain-containing protein</fullName>
    </recommendedName>
</protein>
<organism evidence="1 2">
    <name type="scientific">Neoroseomonas terrae</name>
    <dbReference type="NCBI Taxonomy" id="424799"/>
    <lineage>
        <taxon>Bacteria</taxon>
        <taxon>Pseudomonadati</taxon>
        <taxon>Pseudomonadota</taxon>
        <taxon>Alphaproteobacteria</taxon>
        <taxon>Acetobacterales</taxon>
        <taxon>Acetobacteraceae</taxon>
        <taxon>Neoroseomonas</taxon>
    </lineage>
</organism>
<evidence type="ECO:0000313" key="1">
    <source>
        <dbReference type="EMBL" id="MBR0648655.1"/>
    </source>
</evidence>
<dbReference type="RefSeq" id="WP_211866006.1">
    <property type="nucleotide sequence ID" value="NZ_JAAEDI010000003.1"/>
</dbReference>
<dbReference type="EMBL" id="JAAEDI010000003">
    <property type="protein sequence ID" value="MBR0648655.1"/>
    <property type="molecule type" value="Genomic_DNA"/>
</dbReference>
<proteinExistence type="predicted"/>
<evidence type="ECO:0008006" key="3">
    <source>
        <dbReference type="Google" id="ProtNLM"/>
    </source>
</evidence>
<reference evidence="2" key="1">
    <citation type="journal article" date="2021" name="Syst. Appl. Microbiol.">
        <title>Roseomonas hellenica sp. nov., isolated from roots of wild-growing Alkanna tinctoria.</title>
        <authorList>
            <person name="Rat A."/>
            <person name="Naranjo H.D."/>
            <person name="Lebbe L."/>
            <person name="Cnockaert M."/>
            <person name="Krigas N."/>
            <person name="Grigoriadou K."/>
            <person name="Maloupa E."/>
            <person name="Willems A."/>
        </authorList>
    </citation>
    <scope>NUCLEOTIDE SEQUENCE [LARGE SCALE GENOMIC DNA]</scope>
    <source>
        <strain evidence="2">LMG 31159</strain>
    </source>
</reference>
<name>A0ABS5ECA8_9PROT</name>
<keyword evidence="2" id="KW-1185">Reference proteome</keyword>